<dbReference type="GO" id="GO:0008962">
    <property type="term" value="F:phosphatidylglycerophosphatase activity"/>
    <property type="evidence" value="ECO:0007669"/>
    <property type="project" value="InterPro"/>
</dbReference>
<dbReference type="RefSeq" id="WP_074485248.1">
    <property type="nucleotide sequence ID" value="NZ_FMXP01000005.1"/>
</dbReference>
<evidence type="ECO:0000313" key="1">
    <source>
        <dbReference type="EMBL" id="SDB09168.1"/>
    </source>
</evidence>
<organism evidence="1 2">
    <name type="scientific">Streptococcus henryi</name>
    <dbReference type="NCBI Taxonomy" id="439219"/>
    <lineage>
        <taxon>Bacteria</taxon>
        <taxon>Bacillati</taxon>
        <taxon>Bacillota</taxon>
        <taxon>Bacilli</taxon>
        <taxon>Lactobacillales</taxon>
        <taxon>Streptococcaceae</taxon>
        <taxon>Streptococcus</taxon>
    </lineage>
</organism>
<dbReference type="AlphaFoldDB" id="A0A1G6AL95"/>
<dbReference type="InterPro" id="IPR036412">
    <property type="entry name" value="HAD-like_sf"/>
</dbReference>
<dbReference type="eggNOG" id="COG2179">
    <property type="taxonomic scope" value="Bacteria"/>
</dbReference>
<dbReference type="Gene3D" id="3.40.50.1000">
    <property type="entry name" value="HAD superfamily/HAD-like"/>
    <property type="match status" value="1"/>
</dbReference>
<dbReference type="STRING" id="439219.SAMN02910293_00463"/>
<dbReference type="InterPro" id="IPR010021">
    <property type="entry name" value="PGPP1/Gep4"/>
</dbReference>
<protein>
    <recommendedName>
        <fullName evidence="3">Haloacid dehalogenase-like hydrolase</fullName>
    </recommendedName>
</protein>
<dbReference type="NCBIfam" id="TIGR01662">
    <property type="entry name" value="HAD-SF-IIIA"/>
    <property type="match status" value="1"/>
</dbReference>
<dbReference type="InterPro" id="IPR023214">
    <property type="entry name" value="HAD_sf"/>
</dbReference>
<dbReference type="EMBL" id="FMXP01000005">
    <property type="protein sequence ID" value="SDB09168.1"/>
    <property type="molecule type" value="Genomic_DNA"/>
</dbReference>
<dbReference type="Pfam" id="PF00702">
    <property type="entry name" value="Hydrolase"/>
    <property type="match status" value="1"/>
</dbReference>
<evidence type="ECO:0008006" key="3">
    <source>
        <dbReference type="Google" id="ProtNLM"/>
    </source>
</evidence>
<dbReference type="InterPro" id="IPR006439">
    <property type="entry name" value="HAD-SF_hydro_IA"/>
</dbReference>
<dbReference type="NCBIfam" id="TIGR01668">
    <property type="entry name" value="YqeG_hyp_ppase"/>
    <property type="match status" value="1"/>
</dbReference>
<dbReference type="Proteomes" id="UP000182508">
    <property type="component" value="Unassembled WGS sequence"/>
</dbReference>
<dbReference type="NCBIfam" id="TIGR01549">
    <property type="entry name" value="HAD-SF-IA-v1"/>
    <property type="match status" value="1"/>
</dbReference>
<dbReference type="InterPro" id="IPR006549">
    <property type="entry name" value="HAD-SF_hydro_IIIA"/>
</dbReference>
<dbReference type="GO" id="GO:0005737">
    <property type="term" value="C:cytoplasm"/>
    <property type="evidence" value="ECO:0007669"/>
    <property type="project" value="TreeGrafter"/>
</dbReference>
<accession>A0A1G6AL95</accession>
<dbReference type="PANTHER" id="PTHR19288">
    <property type="entry name" value="4-NITROPHENYLPHOSPHATASE-RELATED"/>
    <property type="match status" value="1"/>
</dbReference>
<keyword evidence="2" id="KW-1185">Reference proteome</keyword>
<evidence type="ECO:0000313" key="2">
    <source>
        <dbReference type="Proteomes" id="UP000182508"/>
    </source>
</evidence>
<proteinExistence type="predicted"/>
<gene>
    <name evidence="1" type="ORF">SAMN02910293_00463</name>
</gene>
<dbReference type="SUPFAM" id="SSF56784">
    <property type="entry name" value="HAD-like"/>
    <property type="match status" value="1"/>
</dbReference>
<name>A0A1G6AL95_9STRE</name>
<reference evidence="1 2" key="1">
    <citation type="submission" date="2016-10" db="EMBL/GenBank/DDBJ databases">
        <authorList>
            <person name="de Groot N.N."/>
        </authorList>
    </citation>
    <scope>NUCLEOTIDE SEQUENCE [LARGE SCALE GENOMIC DNA]</scope>
    <source>
        <strain evidence="1 2">A-4</strain>
    </source>
</reference>
<sequence>MLKKFFPHAYAPDVYAIDYEYLYEQGYQALIFDIDQTLVQHGEQSTKEVDELFKRIHAIGFKTILLSNNSKERIEEFIENIDTLYVAMADKPQVDGYLKALDMLGTSKEKTVFIGDQIFTDILGANRCGIPSILVRFLRHDYETKIGKKRQVERLVLACYRLSRTYQNRLGNVVKEIN</sequence>